<dbReference type="InterPro" id="IPR025332">
    <property type="entry name" value="DUF4238"/>
</dbReference>
<dbReference type="EMBL" id="AHOP02000023">
    <property type="protein sequence ID" value="EMO41223.1"/>
    <property type="molecule type" value="Genomic_DNA"/>
</dbReference>
<proteinExistence type="predicted"/>
<evidence type="ECO:0000313" key="1">
    <source>
        <dbReference type="EMBL" id="EMO41223.1"/>
    </source>
</evidence>
<reference evidence="1 2" key="1">
    <citation type="submission" date="2013-01" db="EMBL/GenBank/DDBJ databases">
        <authorList>
            <person name="Harkins D.M."/>
            <person name="Durkin A.S."/>
            <person name="Brinkac L.M."/>
            <person name="Haft D.H."/>
            <person name="Selengut J.D."/>
            <person name="Sanka R."/>
            <person name="DePew J."/>
            <person name="Purushe J."/>
            <person name="Matthias M.A."/>
            <person name="Vinetz J.M."/>
            <person name="Sutton G.G."/>
            <person name="Nierman W.C."/>
            <person name="Fouts D.E."/>
        </authorList>
    </citation>
    <scope>NUCLEOTIDE SEQUENCE [LARGE SCALE GENOMIC DNA]</scope>
    <source>
        <strain evidence="1 2">ZUN142</strain>
    </source>
</reference>
<protein>
    <submittedName>
        <fullName evidence="1">PF14022 family protein</fullName>
    </submittedName>
</protein>
<name>M6UV97_9LEPT</name>
<comment type="caution">
    <text evidence="1">The sequence shown here is derived from an EMBL/GenBank/DDBJ whole genome shotgun (WGS) entry which is preliminary data.</text>
</comment>
<dbReference type="Proteomes" id="UP000012153">
    <property type="component" value="Unassembled WGS sequence"/>
</dbReference>
<dbReference type="AlphaFoldDB" id="M6UV97"/>
<dbReference type="RefSeq" id="WP_004437796.1">
    <property type="nucleotide sequence ID" value="NZ_AHOP02000023.1"/>
</dbReference>
<accession>M6UV97</accession>
<gene>
    <name evidence="1" type="ORF">LEP1GSC186_2941</name>
</gene>
<evidence type="ECO:0000313" key="2">
    <source>
        <dbReference type="Proteomes" id="UP000012153"/>
    </source>
</evidence>
<organism evidence="1 2">
    <name type="scientific">Leptospira noguchii serovar Autumnalis str. ZUN142</name>
    <dbReference type="NCBI Taxonomy" id="1085540"/>
    <lineage>
        <taxon>Bacteria</taxon>
        <taxon>Pseudomonadati</taxon>
        <taxon>Spirochaetota</taxon>
        <taxon>Spirochaetia</taxon>
        <taxon>Leptospirales</taxon>
        <taxon>Leptospiraceae</taxon>
        <taxon>Leptospira</taxon>
    </lineage>
</organism>
<dbReference type="Pfam" id="PF14022">
    <property type="entry name" value="DUF4238"/>
    <property type="match status" value="1"/>
</dbReference>
<sequence length="342" mass="40199">MSNGITQRQHYVPQSYLKNFYKPNSEQVAVFDLTTSKKFSTDTINIAQERFFYDLPPKLEKEFGVVQFMEKFFHPSESNGKEIRDKIIIEAASNPRINLTEKERFLLSNYIVLQYFRTKEFRNYYVEITEKTYEHVAKLQLTLVDPELLKEPFRIKFNEVHLPVHQARFLLDVGNILDISLRLSNHGWLILKNDTKIPFITSDNPVFLIPHKQDMLLSHSGLLSEGIELIYPISPGFILIIFDSSFFKKFNSSDIIVSDINDAYVISYYNSAQLISSSRQLYSNSDNWEHIQQILIQNPNFIQTLDDRILIEQIKTPEGREFMHIRNNLNRYRKLIGKSFLN</sequence>